<organism evidence="1 2">
    <name type="scientific">Nocardia acididurans</name>
    <dbReference type="NCBI Taxonomy" id="2802282"/>
    <lineage>
        <taxon>Bacteria</taxon>
        <taxon>Bacillati</taxon>
        <taxon>Actinomycetota</taxon>
        <taxon>Actinomycetes</taxon>
        <taxon>Mycobacteriales</taxon>
        <taxon>Nocardiaceae</taxon>
        <taxon>Nocardia</taxon>
    </lineage>
</organism>
<name>A0ABS1M8Y9_9NOCA</name>
<evidence type="ECO:0000313" key="1">
    <source>
        <dbReference type="EMBL" id="MBL1077103.1"/>
    </source>
</evidence>
<protein>
    <submittedName>
        <fullName evidence="1">Uncharacterized protein</fullName>
    </submittedName>
</protein>
<dbReference type="RefSeq" id="WP_201949730.1">
    <property type="nucleotide sequence ID" value="NZ_JAERRJ010000008.1"/>
</dbReference>
<keyword evidence="2" id="KW-1185">Reference proteome</keyword>
<accession>A0ABS1M8Y9</accession>
<evidence type="ECO:0000313" key="2">
    <source>
        <dbReference type="Proteomes" id="UP000602198"/>
    </source>
</evidence>
<proteinExistence type="predicted"/>
<reference evidence="1 2" key="1">
    <citation type="submission" date="2021-01" db="EMBL/GenBank/DDBJ databases">
        <title>WGS of actinomycetes isolated from Thailand.</title>
        <authorList>
            <person name="Thawai C."/>
        </authorList>
    </citation>
    <scope>NUCLEOTIDE SEQUENCE [LARGE SCALE GENOMIC DNA]</scope>
    <source>
        <strain evidence="1 2">LPG 2</strain>
    </source>
</reference>
<gene>
    <name evidence="1" type="ORF">JK358_22140</name>
</gene>
<sequence>MAIGKPELTTEIGTIVRKIRASRHQGLEDHRTYLQDEFYRHFTLRGVEPKPSLQQFEDVWPTIDKVLTGTTAGAFEHRFVYRGQPVELRIRIPLYDDLNGYYSAAYLLTPASEKTSSEHLAAKGKPADRAAVYGFRFADNTTAHLAEAVQAGELAVPAAEYDTFTAEFLAAVVAANDALRTPSAHGRWTHTAITDDQLRHFALDPVALRSIGSRHRKRKLPSNYQAAQTLSTPYS</sequence>
<dbReference type="Proteomes" id="UP000602198">
    <property type="component" value="Unassembled WGS sequence"/>
</dbReference>
<dbReference type="EMBL" id="JAERRJ010000008">
    <property type="protein sequence ID" value="MBL1077103.1"/>
    <property type="molecule type" value="Genomic_DNA"/>
</dbReference>
<comment type="caution">
    <text evidence="1">The sequence shown here is derived from an EMBL/GenBank/DDBJ whole genome shotgun (WGS) entry which is preliminary data.</text>
</comment>